<reference evidence="1 2" key="1">
    <citation type="journal article" date="2020" name="ISME J.">
        <title>Comparative genomics reveals insights into cyanobacterial evolution and habitat adaptation.</title>
        <authorList>
            <person name="Chen M.Y."/>
            <person name="Teng W.K."/>
            <person name="Zhao L."/>
            <person name="Hu C.X."/>
            <person name="Zhou Y.K."/>
            <person name="Han B.P."/>
            <person name="Song L.R."/>
            <person name="Shu W.S."/>
        </authorList>
    </citation>
    <scope>NUCLEOTIDE SEQUENCE [LARGE SCALE GENOMIC DNA]</scope>
    <source>
        <strain evidence="1 2">FACHB-119</strain>
    </source>
</reference>
<dbReference type="RefSeq" id="WP_190468399.1">
    <property type="nucleotide sequence ID" value="NZ_JACJSG010000006.1"/>
</dbReference>
<dbReference type="Proteomes" id="UP000661112">
    <property type="component" value="Unassembled WGS sequence"/>
</dbReference>
<name>A0ABR8CZ94_9NOST</name>
<evidence type="ECO:0000313" key="2">
    <source>
        <dbReference type="Proteomes" id="UP000661112"/>
    </source>
</evidence>
<evidence type="ECO:0000313" key="1">
    <source>
        <dbReference type="EMBL" id="MBD2500162.1"/>
    </source>
</evidence>
<protein>
    <submittedName>
        <fullName evidence="1">Uncharacterized protein</fullName>
    </submittedName>
</protein>
<sequence length="58" mass="6984">MNQMLDCWLIYKFILATSLNCFYWRGNRFGEINRRYTPIYADKICTLRLSKAKVLTDD</sequence>
<comment type="caution">
    <text evidence="1">The sequence shown here is derived from an EMBL/GenBank/DDBJ whole genome shotgun (WGS) entry which is preliminary data.</text>
</comment>
<gene>
    <name evidence="1" type="ORF">H6G83_05930</name>
</gene>
<keyword evidence="2" id="KW-1185">Reference proteome</keyword>
<organism evidence="1 2">
    <name type="scientific">Anabaena azotica FACHB-119</name>
    <dbReference type="NCBI Taxonomy" id="947527"/>
    <lineage>
        <taxon>Bacteria</taxon>
        <taxon>Bacillati</taxon>
        <taxon>Cyanobacteriota</taxon>
        <taxon>Cyanophyceae</taxon>
        <taxon>Nostocales</taxon>
        <taxon>Nostocaceae</taxon>
        <taxon>Anabaena</taxon>
        <taxon>Anabaena azotica</taxon>
    </lineage>
</organism>
<accession>A0ABR8CZ94</accession>
<proteinExistence type="predicted"/>
<dbReference type="EMBL" id="JACJSG010000006">
    <property type="protein sequence ID" value="MBD2500162.1"/>
    <property type="molecule type" value="Genomic_DNA"/>
</dbReference>